<evidence type="ECO:0000313" key="9">
    <source>
        <dbReference type="Proteomes" id="UP000737018"/>
    </source>
</evidence>
<dbReference type="InterPro" id="IPR039741">
    <property type="entry name" value="UDP-sugar_pyrophosphorylase"/>
</dbReference>
<dbReference type="SUPFAM" id="SSF53098">
    <property type="entry name" value="Ribonuclease H-like"/>
    <property type="match status" value="1"/>
</dbReference>
<organism evidence="8 9">
    <name type="scientific">Castanea mollissima</name>
    <name type="common">Chinese chestnut</name>
    <dbReference type="NCBI Taxonomy" id="60419"/>
    <lineage>
        <taxon>Eukaryota</taxon>
        <taxon>Viridiplantae</taxon>
        <taxon>Streptophyta</taxon>
        <taxon>Embryophyta</taxon>
        <taxon>Tracheophyta</taxon>
        <taxon>Spermatophyta</taxon>
        <taxon>Magnoliopsida</taxon>
        <taxon>eudicotyledons</taxon>
        <taxon>Gunneridae</taxon>
        <taxon>Pentapetalae</taxon>
        <taxon>rosids</taxon>
        <taxon>fabids</taxon>
        <taxon>Fagales</taxon>
        <taxon>Fagaceae</taxon>
        <taxon>Castanea</taxon>
    </lineage>
</organism>
<evidence type="ECO:0000256" key="5">
    <source>
        <dbReference type="ARBA" id="ARBA00022695"/>
    </source>
</evidence>
<name>A0A8J4VGD6_9ROSI</name>
<accession>A0A8J4VGD6</accession>
<dbReference type="EC" id="2.7.7.23" evidence="3"/>
<evidence type="ECO:0000256" key="2">
    <source>
        <dbReference type="ARBA" id="ARBA00010401"/>
    </source>
</evidence>
<comment type="caution">
    <text evidence="8">The sequence shown here is derived from an EMBL/GenBank/DDBJ whole genome shotgun (WGS) entry which is preliminary data.</text>
</comment>
<feature type="domain" description="RNase H type-1" evidence="7">
    <location>
        <begin position="75"/>
        <end position="153"/>
    </location>
</feature>
<dbReference type="GO" id="GO:0006048">
    <property type="term" value="P:UDP-N-acetylglucosamine biosynthetic process"/>
    <property type="evidence" value="ECO:0007669"/>
    <property type="project" value="TreeGrafter"/>
</dbReference>
<reference evidence="8" key="1">
    <citation type="submission" date="2020-03" db="EMBL/GenBank/DDBJ databases">
        <title>Castanea mollissima Vanexum genome sequencing.</title>
        <authorList>
            <person name="Staton M."/>
        </authorList>
    </citation>
    <scope>NUCLEOTIDE SEQUENCE</scope>
    <source>
        <tissue evidence="8">Leaf</tissue>
    </source>
</reference>
<dbReference type="AlphaFoldDB" id="A0A8J4VGD6"/>
<protein>
    <recommendedName>
        <fullName evidence="3">UDP-N-acetylglucosamine diphosphorylase</fullName>
        <ecNumber evidence="3">2.7.7.23</ecNumber>
    </recommendedName>
</protein>
<dbReference type="InterPro" id="IPR044730">
    <property type="entry name" value="RNase_H-like_dom_plant"/>
</dbReference>
<comment type="catalytic activity">
    <reaction evidence="6">
        <text>N-acetyl-alpha-D-glucosamine 1-phosphate + UTP + H(+) = UDP-N-acetyl-alpha-D-glucosamine + diphosphate</text>
        <dbReference type="Rhea" id="RHEA:13509"/>
        <dbReference type="ChEBI" id="CHEBI:15378"/>
        <dbReference type="ChEBI" id="CHEBI:33019"/>
        <dbReference type="ChEBI" id="CHEBI:46398"/>
        <dbReference type="ChEBI" id="CHEBI:57705"/>
        <dbReference type="ChEBI" id="CHEBI:57776"/>
        <dbReference type="EC" id="2.7.7.23"/>
    </reaction>
</comment>
<keyword evidence="5" id="KW-0548">Nucleotidyltransferase</keyword>
<dbReference type="InterPro" id="IPR002156">
    <property type="entry name" value="RNaseH_domain"/>
</dbReference>
<evidence type="ECO:0000256" key="6">
    <source>
        <dbReference type="ARBA" id="ARBA00048493"/>
    </source>
</evidence>
<evidence type="ECO:0000256" key="4">
    <source>
        <dbReference type="ARBA" id="ARBA00022679"/>
    </source>
</evidence>
<dbReference type="Gene3D" id="3.90.550.10">
    <property type="entry name" value="Spore Coat Polysaccharide Biosynthesis Protein SpsA, Chain A"/>
    <property type="match status" value="1"/>
</dbReference>
<dbReference type="InterPro" id="IPR002618">
    <property type="entry name" value="UDPGP_fam"/>
</dbReference>
<evidence type="ECO:0000313" key="8">
    <source>
        <dbReference type="EMBL" id="KAF3947996.1"/>
    </source>
</evidence>
<evidence type="ECO:0000256" key="3">
    <source>
        <dbReference type="ARBA" id="ARBA00012457"/>
    </source>
</evidence>
<comment type="pathway">
    <text evidence="1">Nucleotide-sugar biosynthesis; UDP-N-acetyl-alpha-D-glucosamine biosynthesis; UDP-N-acetyl-alpha-D-glucosamine from N-acetyl-alpha-D-glucosamine 1-phosphate: step 1/1.</text>
</comment>
<dbReference type="PANTHER" id="PTHR11952">
    <property type="entry name" value="UDP- GLUCOSE PYROPHOSPHORYLASE"/>
    <property type="match status" value="1"/>
</dbReference>
<gene>
    <name evidence="8" type="ORF">CMV_025953</name>
</gene>
<keyword evidence="9" id="KW-1185">Reference proteome</keyword>
<sequence length="181" mass="19651">METSFRVAKAPDGNGGVYSALRSSRLLEDMATRGIKYVDCYGVDNALVRVADPTFLGYFIGKGVASAAKVVRKGMEGWIKVISFALELGVEKVVSEGDSETIIQALNSDSSCLSTFSHIVEDVRALALNFASFCFSHVKRQGNVVVDKLAKLAKYSPCPSYWSDCIPCDVQNLVATDRSFC</sequence>
<dbReference type="InterPro" id="IPR012337">
    <property type="entry name" value="RNaseH-like_sf"/>
</dbReference>
<dbReference type="GO" id="GO:0003977">
    <property type="term" value="F:UDP-N-acetylglucosamine diphosphorylase activity"/>
    <property type="evidence" value="ECO:0007669"/>
    <property type="project" value="UniProtKB-EC"/>
</dbReference>
<dbReference type="SUPFAM" id="SSF53448">
    <property type="entry name" value="Nucleotide-diphospho-sugar transferases"/>
    <property type="match status" value="1"/>
</dbReference>
<evidence type="ECO:0000259" key="7">
    <source>
        <dbReference type="Pfam" id="PF13456"/>
    </source>
</evidence>
<dbReference type="OrthoDB" id="532420at2759"/>
<dbReference type="PANTHER" id="PTHR11952:SF2">
    <property type="entry name" value="LD24639P"/>
    <property type="match status" value="1"/>
</dbReference>
<keyword evidence="4" id="KW-0808">Transferase</keyword>
<dbReference type="EMBL" id="JRKL02007206">
    <property type="protein sequence ID" value="KAF3947996.1"/>
    <property type="molecule type" value="Genomic_DNA"/>
</dbReference>
<dbReference type="Pfam" id="PF01704">
    <property type="entry name" value="UDPGP"/>
    <property type="match status" value="1"/>
</dbReference>
<comment type="similarity">
    <text evidence="2">Belongs to the UDPGP type 1 family.</text>
</comment>
<dbReference type="InterPro" id="IPR029044">
    <property type="entry name" value="Nucleotide-diphossugar_trans"/>
</dbReference>
<dbReference type="CDD" id="cd06222">
    <property type="entry name" value="RNase_H_like"/>
    <property type="match status" value="1"/>
</dbReference>
<dbReference type="GO" id="GO:0004523">
    <property type="term" value="F:RNA-DNA hybrid ribonuclease activity"/>
    <property type="evidence" value="ECO:0007669"/>
    <property type="project" value="InterPro"/>
</dbReference>
<proteinExistence type="inferred from homology"/>
<dbReference type="Pfam" id="PF13456">
    <property type="entry name" value="RVT_3"/>
    <property type="match status" value="1"/>
</dbReference>
<dbReference type="GO" id="GO:0003676">
    <property type="term" value="F:nucleic acid binding"/>
    <property type="evidence" value="ECO:0007669"/>
    <property type="project" value="InterPro"/>
</dbReference>
<dbReference type="Proteomes" id="UP000737018">
    <property type="component" value="Unassembled WGS sequence"/>
</dbReference>
<evidence type="ECO:0000256" key="1">
    <source>
        <dbReference type="ARBA" id="ARBA00005208"/>
    </source>
</evidence>